<dbReference type="STRING" id="568860.SAMN05421811_103664"/>
<dbReference type="InterPro" id="IPR016181">
    <property type="entry name" value="Acyl_CoA_acyltransferase"/>
</dbReference>
<feature type="domain" description="N-acetyltransferase" evidence="1">
    <location>
        <begin position="9"/>
        <end position="167"/>
    </location>
</feature>
<dbReference type="PANTHER" id="PTHR43441:SF2">
    <property type="entry name" value="FAMILY ACETYLTRANSFERASE, PUTATIVE (AFU_ORTHOLOGUE AFUA_7G00850)-RELATED"/>
    <property type="match status" value="1"/>
</dbReference>
<reference evidence="2 3" key="1">
    <citation type="submission" date="2016-10" db="EMBL/GenBank/DDBJ databases">
        <authorList>
            <person name="de Groot N.N."/>
        </authorList>
    </citation>
    <scope>NUCLEOTIDE SEQUENCE [LARGE SCALE GENOMIC DNA]</scope>
    <source>
        <strain evidence="2 3">CGMCC 4.5598</strain>
    </source>
</reference>
<evidence type="ECO:0000259" key="1">
    <source>
        <dbReference type="PROSITE" id="PS51186"/>
    </source>
</evidence>
<dbReference type="GO" id="GO:0005737">
    <property type="term" value="C:cytoplasm"/>
    <property type="evidence" value="ECO:0007669"/>
    <property type="project" value="TreeGrafter"/>
</dbReference>
<dbReference type="Proteomes" id="UP000199361">
    <property type="component" value="Unassembled WGS sequence"/>
</dbReference>
<gene>
    <name evidence="2" type="ORF">SAMN05421811_103664</name>
</gene>
<dbReference type="PANTHER" id="PTHR43441">
    <property type="entry name" value="RIBOSOMAL-PROTEIN-SERINE ACETYLTRANSFERASE"/>
    <property type="match status" value="1"/>
</dbReference>
<protein>
    <submittedName>
        <fullName evidence="2">Protein N-acetyltransferase, RimJ/RimL family</fullName>
    </submittedName>
</protein>
<dbReference type="InterPro" id="IPR000182">
    <property type="entry name" value="GNAT_dom"/>
</dbReference>
<dbReference type="GO" id="GO:0008999">
    <property type="term" value="F:protein-N-terminal-alanine acetyltransferase activity"/>
    <property type="evidence" value="ECO:0007669"/>
    <property type="project" value="TreeGrafter"/>
</dbReference>
<evidence type="ECO:0000313" key="2">
    <source>
        <dbReference type="EMBL" id="SET63253.1"/>
    </source>
</evidence>
<dbReference type="PROSITE" id="PS51186">
    <property type="entry name" value="GNAT"/>
    <property type="match status" value="1"/>
</dbReference>
<name>A0A1I0FXZ2_9ACTN</name>
<dbReference type="SUPFAM" id="SSF55729">
    <property type="entry name" value="Acyl-CoA N-acyltransferases (Nat)"/>
    <property type="match status" value="1"/>
</dbReference>
<sequence>MTIVGRMRIQFTRFAAADAAALADFLTGEEWPYHAGVQEREAVLRRVAEGGYDDGGNRTFWIVAGGERAGLVRLQDLDDDTPMFDLRVRAAWRGKGLGTAAVAWLTRYLFTELPGIDRIEGNTRQDNRAMRAAFRRNGYAKEAHYRRAWPAPDGARHDTIGYGILRSDWESGEVTPPDWDDELT</sequence>
<organism evidence="2 3">
    <name type="scientific">Nonomuraea wenchangensis</name>
    <dbReference type="NCBI Taxonomy" id="568860"/>
    <lineage>
        <taxon>Bacteria</taxon>
        <taxon>Bacillati</taxon>
        <taxon>Actinomycetota</taxon>
        <taxon>Actinomycetes</taxon>
        <taxon>Streptosporangiales</taxon>
        <taxon>Streptosporangiaceae</taxon>
        <taxon>Nonomuraea</taxon>
    </lineage>
</organism>
<dbReference type="Pfam" id="PF13302">
    <property type="entry name" value="Acetyltransf_3"/>
    <property type="match status" value="1"/>
</dbReference>
<dbReference type="Gene3D" id="3.40.630.30">
    <property type="match status" value="1"/>
</dbReference>
<keyword evidence="3" id="KW-1185">Reference proteome</keyword>
<keyword evidence="2" id="KW-0808">Transferase</keyword>
<proteinExistence type="predicted"/>
<dbReference type="AlphaFoldDB" id="A0A1I0FXZ2"/>
<dbReference type="InterPro" id="IPR051908">
    <property type="entry name" value="Ribosomal_N-acetyltransferase"/>
</dbReference>
<dbReference type="EMBL" id="FOHX01000003">
    <property type="protein sequence ID" value="SET63253.1"/>
    <property type="molecule type" value="Genomic_DNA"/>
</dbReference>
<accession>A0A1I0FXZ2</accession>
<evidence type="ECO:0000313" key="3">
    <source>
        <dbReference type="Proteomes" id="UP000199361"/>
    </source>
</evidence>
<dbReference type="GO" id="GO:1990189">
    <property type="term" value="F:protein N-terminal-serine acetyltransferase activity"/>
    <property type="evidence" value="ECO:0007669"/>
    <property type="project" value="TreeGrafter"/>
</dbReference>